<reference evidence="3" key="1">
    <citation type="journal article" date="2019" name="Int. J. Syst. Evol. Microbiol.">
        <title>The Global Catalogue of Microorganisms (GCM) 10K type strain sequencing project: providing services to taxonomists for standard genome sequencing and annotation.</title>
        <authorList>
            <consortium name="The Broad Institute Genomics Platform"/>
            <consortium name="The Broad Institute Genome Sequencing Center for Infectious Disease"/>
            <person name="Wu L."/>
            <person name="Ma J."/>
        </authorList>
    </citation>
    <scope>NUCLEOTIDE SEQUENCE [LARGE SCALE GENOMIC DNA]</scope>
    <source>
        <strain evidence="3">CGMCC 1.13666</strain>
    </source>
</reference>
<dbReference type="InterPro" id="IPR015001">
    <property type="entry name" value="DUF1850"/>
</dbReference>
<evidence type="ECO:0000313" key="2">
    <source>
        <dbReference type="EMBL" id="MFC7088355.1"/>
    </source>
</evidence>
<sequence length="171" mass="19136">MRRFRSIEWRRALGAATLLLWLAWPTQATAEARLEVRAEDGRPLVSLAMPEGAGWCLEWNHSVAGFPVLDCYRHHQGRMVLERSHLPDFAAGLDHIPGRGRQVSDGRGGYWIEAIDEPVPGNAYRLRVGAMDVDHRLVVDGERISLSRLAEHQRVTVHLVVPAGSLPAREP</sequence>
<gene>
    <name evidence="2" type="ORF">ACFQH5_02175</name>
</gene>
<comment type="caution">
    <text evidence="2">The sequence shown here is derived from an EMBL/GenBank/DDBJ whole genome shotgun (WGS) entry which is preliminary data.</text>
</comment>
<dbReference type="EMBL" id="JBHSZP010000002">
    <property type="protein sequence ID" value="MFC7088355.1"/>
    <property type="molecule type" value="Genomic_DNA"/>
</dbReference>
<name>A0ABW2ER22_9GAMM</name>
<proteinExistence type="predicted"/>
<keyword evidence="3" id="KW-1185">Reference proteome</keyword>
<evidence type="ECO:0000313" key="3">
    <source>
        <dbReference type="Proteomes" id="UP001596411"/>
    </source>
</evidence>
<dbReference type="Proteomes" id="UP001596411">
    <property type="component" value="Unassembled WGS sequence"/>
</dbReference>
<feature type="signal peptide" evidence="1">
    <location>
        <begin position="1"/>
        <end position="30"/>
    </location>
</feature>
<accession>A0ABW2ER22</accession>
<evidence type="ECO:0000256" key="1">
    <source>
        <dbReference type="SAM" id="SignalP"/>
    </source>
</evidence>
<organism evidence="2 3">
    <name type="scientific">Halomonas salifodinae</name>
    <dbReference type="NCBI Taxonomy" id="438745"/>
    <lineage>
        <taxon>Bacteria</taxon>
        <taxon>Pseudomonadati</taxon>
        <taxon>Pseudomonadota</taxon>
        <taxon>Gammaproteobacteria</taxon>
        <taxon>Oceanospirillales</taxon>
        <taxon>Halomonadaceae</taxon>
        <taxon>Halomonas</taxon>
    </lineage>
</organism>
<keyword evidence="1" id="KW-0732">Signal</keyword>
<dbReference type="Pfam" id="PF08905">
    <property type="entry name" value="DUF1850"/>
    <property type="match status" value="1"/>
</dbReference>
<dbReference type="RefSeq" id="WP_346061635.1">
    <property type="nucleotide sequence ID" value="NZ_BAAADR010000004.1"/>
</dbReference>
<protein>
    <submittedName>
        <fullName evidence="2">DUF1850 domain-containing protein</fullName>
    </submittedName>
</protein>
<feature type="chain" id="PRO_5046753813" evidence="1">
    <location>
        <begin position="31"/>
        <end position="171"/>
    </location>
</feature>